<protein>
    <recommendedName>
        <fullName evidence="4">BED-type domain-containing protein</fullName>
    </recommendedName>
</protein>
<gene>
    <name evidence="2" type="ORF">PDE001_LOCUS10491</name>
</gene>
<evidence type="ECO:0008006" key="4">
    <source>
        <dbReference type="Google" id="ProtNLM"/>
    </source>
</evidence>
<dbReference type="Proteomes" id="UP001162029">
    <property type="component" value="Unassembled WGS sequence"/>
</dbReference>
<keyword evidence="3" id="KW-1185">Reference proteome</keyword>
<accession>A0AAV0V887</accession>
<reference evidence="2" key="1">
    <citation type="submission" date="2022-12" db="EMBL/GenBank/DDBJ databases">
        <authorList>
            <person name="Webb A."/>
        </authorList>
    </citation>
    <scope>NUCLEOTIDE SEQUENCE</scope>
    <source>
        <strain evidence="2">Pd1</strain>
    </source>
</reference>
<dbReference type="EMBL" id="CANTFM010002281">
    <property type="protein sequence ID" value="CAI5745411.1"/>
    <property type="molecule type" value="Genomic_DNA"/>
</dbReference>
<evidence type="ECO:0000313" key="2">
    <source>
        <dbReference type="EMBL" id="CAI5745411.1"/>
    </source>
</evidence>
<sequence>MGRPQLPIWNEFVTTVPADADKRSPDVACLHCRALVCNARPASLLSHASRCSEMPDHIRLRVGRSDRPPKTMVSPLELQNAKAGQINNQNQSQTEGEEEVEMEMEMETTTTTTTTPMPTERRPVLGKRTRIVTSTTGPTSNTLEHVLTSIRDVMDKSLEVKREELQLRKEELEFQKEALTIKLEDRRQAREEERRDRREQREADRQERLELARIENEKNLAFLKAVMESSAQRQ</sequence>
<evidence type="ECO:0000256" key="1">
    <source>
        <dbReference type="SAM" id="MobiDB-lite"/>
    </source>
</evidence>
<evidence type="ECO:0000313" key="3">
    <source>
        <dbReference type="Proteomes" id="UP001162029"/>
    </source>
</evidence>
<proteinExistence type="predicted"/>
<organism evidence="2 3">
    <name type="scientific">Peronospora destructor</name>
    <dbReference type="NCBI Taxonomy" id="86335"/>
    <lineage>
        <taxon>Eukaryota</taxon>
        <taxon>Sar</taxon>
        <taxon>Stramenopiles</taxon>
        <taxon>Oomycota</taxon>
        <taxon>Peronosporomycetes</taxon>
        <taxon>Peronosporales</taxon>
        <taxon>Peronosporaceae</taxon>
        <taxon>Peronospora</taxon>
    </lineage>
</organism>
<name>A0AAV0V887_9STRA</name>
<comment type="caution">
    <text evidence="2">The sequence shown here is derived from an EMBL/GenBank/DDBJ whole genome shotgun (WGS) entry which is preliminary data.</text>
</comment>
<dbReference type="AlphaFoldDB" id="A0AAV0V887"/>
<feature type="region of interest" description="Disordered" evidence="1">
    <location>
        <begin position="185"/>
        <end position="207"/>
    </location>
</feature>